<protein>
    <submittedName>
        <fullName evidence="5">Unannotated protein</fullName>
    </submittedName>
</protein>
<reference evidence="5" key="1">
    <citation type="submission" date="2020-05" db="EMBL/GenBank/DDBJ databases">
        <authorList>
            <person name="Chiriac C."/>
            <person name="Salcher M."/>
            <person name="Ghai R."/>
            <person name="Kavagutti S V."/>
        </authorList>
    </citation>
    <scope>NUCLEOTIDE SEQUENCE</scope>
</reference>
<dbReference type="InterPro" id="IPR011006">
    <property type="entry name" value="CheY-like_superfamily"/>
</dbReference>
<dbReference type="PROSITE" id="PS50043">
    <property type="entry name" value="HTH_LUXR_2"/>
    <property type="match status" value="1"/>
</dbReference>
<dbReference type="Gene3D" id="3.40.50.2300">
    <property type="match status" value="1"/>
</dbReference>
<accession>A0A6J6N2Y2</accession>
<evidence type="ECO:0000256" key="2">
    <source>
        <dbReference type="ARBA" id="ARBA00023125"/>
    </source>
</evidence>
<dbReference type="PANTHER" id="PTHR43214">
    <property type="entry name" value="TWO-COMPONENT RESPONSE REGULATOR"/>
    <property type="match status" value="1"/>
</dbReference>
<evidence type="ECO:0000256" key="1">
    <source>
        <dbReference type="ARBA" id="ARBA00022553"/>
    </source>
</evidence>
<keyword evidence="1" id="KW-0597">Phosphoprotein</keyword>
<name>A0A6J6N2Y2_9ZZZZ</name>
<sequence>MKSVVVIDDHAFIRAGIADALPKSEYSVIGQAASKSEGLALLNSLSPDFCIVDLNLGDGLGSDLISEVKRRDLATKFIVLTMDDDDLTLQKAKSSGADAYILKSTPIDTLINCLTELGKSNSSFQIAGRIMPRKISKDFELTKREIEILQLLGAGITAAVMGQRLFLTEATIKTHLSAIYRKLGASNRSQALSIAFENNLIQK</sequence>
<dbReference type="Pfam" id="PF00072">
    <property type="entry name" value="Response_reg"/>
    <property type="match status" value="1"/>
</dbReference>
<dbReference type="EMBL" id="CAEZXI010000015">
    <property type="protein sequence ID" value="CAB4679235.1"/>
    <property type="molecule type" value="Genomic_DNA"/>
</dbReference>
<dbReference type="Pfam" id="PF00196">
    <property type="entry name" value="GerE"/>
    <property type="match status" value="1"/>
</dbReference>
<dbReference type="SUPFAM" id="SSF52172">
    <property type="entry name" value="CheY-like"/>
    <property type="match status" value="1"/>
</dbReference>
<evidence type="ECO:0000259" key="4">
    <source>
        <dbReference type="PROSITE" id="PS50110"/>
    </source>
</evidence>
<dbReference type="GO" id="GO:0006355">
    <property type="term" value="P:regulation of DNA-templated transcription"/>
    <property type="evidence" value="ECO:0007669"/>
    <property type="project" value="InterPro"/>
</dbReference>
<dbReference type="InterPro" id="IPR001789">
    <property type="entry name" value="Sig_transdc_resp-reg_receiver"/>
</dbReference>
<feature type="domain" description="HTH luxR-type" evidence="3">
    <location>
        <begin position="134"/>
        <end position="199"/>
    </location>
</feature>
<gene>
    <name evidence="5" type="ORF">UFOPK2362_00265</name>
</gene>
<dbReference type="SMART" id="SM00421">
    <property type="entry name" value="HTH_LUXR"/>
    <property type="match status" value="1"/>
</dbReference>
<dbReference type="GO" id="GO:0000160">
    <property type="term" value="P:phosphorelay signal transduction system"/>
    <property type="evidence" value="ECO:0007669"/>
    <property type="project" value="InterPro"/>
</dbReference>
<dbReference type="AlphaFoldDB" id="A0A6J6N2Y2"/>
<dbReference type="InterPro" id="IPR000792">
    <property type="entry name" value="Tscrpt_reg_LuxR_C"/>
</dbReference>
<evidence type="ECO:0000259" key="3">
    <source>
        <dbReference type="PROSITE" id="PS50043"/>
    </source>
</evidence>
<evidence type="ECO:0000313" key="5">
    <source>
        <dbReference type="EMBL" id="CAB4679235.1"/>
    </source>
</evidence>
<dbReference type="InterPro" id="IPR058245">
    <property type="entry name" value="NreC/VraR/RcsB-like_REC"/>
</dbReference>
<dbReference type="PROSITE" id="PS50110">
    <property type="entry name" value="RESPONSE_REGULATORY"/>
    <property type="match status" value="1"/>
</dbReference>
<dbReference type="CDD" id="cd06170">
    <property type="entry name" value="LuxR_C_like"/>
    <property type="match status" value="1"/>
</dbReference>
<feature type="domain" description="Response regulatory" evidence="4">
    <location>
        <begin position="3"/>
        <end position="118"/>
    </location>
</feature>
<dbReference type="InterPro" id="IPR039420">
    <property type="entry name" value="WalR-like"/>
</dbReference>
<dbReference type="GO" id="GO:0003677">
    <property type="term" value="F:DNA binding"/>
    <property type="evidence" value="ECO:0007669"/>
    <property type="project" value="UniProtKB-KW"/>
</dbReference>
<dbReference type="SMART" id="SM00448">
    <property type="entry name" value="REC"/>
    <property type="match status" value="1"/>
</dbReference>
<organism evidence="5">
    <name type="scientific">freshwater metagenome</name>
    <dbReference type="NCBI Taxonomy" id="449393"/>
    <lineage>
        <taxon>unclassified sequences</taxon>
        <taxon>metagenomes</taxon>
        <taxon>ecological metagenomes</taxon>
    </lineage>
</organism>
<keyword evidence="2" id="KW-0238">DNA-binding</keyword>
<dbReference type="CDD" id="cd17535">
    <property type="entry name" value="REC_NarL-like"/>
    <property type="match status" value="1"/>
</dbReference>
<dbReference type="SUPFAM" id="SSF46894">
    <property type="entry name" value="C-terminal effector domain of the bipartite response regulators"/>
    <property type="match status" value="1"/>
</dbReference>
<dbReference type="PANTHER" id="PTHR43214:SF37">
    <property type="entry name" value="TRANSCRIPTIONAL REGULATORY PROTEIN YDFI"/>
    <property type="match status" value="1"/>
</dbReference>
<dbReference type="PRINTS" id="PR00038">
    <property type="entry name" value="HTHLUXR"/>
</dbReference>
<proteinExistence type="predicted"/>
<dbReference type="InterPro" id="IPR016032">
    <property type="entry name" value="Sig_transdc_resp-reg_C-effctor"/>
</dbReference>